<reference evidence="5 6" key="1">
    <citation type="submission" date="2007-06" db="EMBL/GenBank/DDBJ databases">
        <authorList>
            <person name="Shimkets L."/>
            <person name="Ferriera S."/>
            <person name="Johnson J."/>
            <person name="Kravitz S."/>
            <person name="Beeson K."/>
            <person name="Sutton G."/>
            <person name="Rogers Y.-H."/>
            <person name="Friedman R."/>
            <person name="Frazier M."/>
            <person name="Venter J.C."/>
        </authorList>
    </citation>
    <scope>NUCLEOTIDE SEQUENCE [LARGE SCALE GENOMIC DNA]</scope>
    <source>
        <strain evidence="5 6">SIR-1</strain>
    </source>
</reference>
<feature type="signal peptide" evidence="4">
    <location>
        <begin position="1"/>
        <end position="21"/>
    </location>
</feature>
<gene>
    <name evidence="5" type="ORF">PPSIR1_17925</name>
</gene>
<keyword evidence="6" id="KW-1185">Reference proteome</keyword>
<proteinExistence type="predicted"/>
<dbReference type="RefSeq" id="WP_006976768.1">
    <property type="nucleotide sequence ID" value="NZ_ABCS01000151.1"/>
</dbReference>
<evidence type="ECO:0000313" key="5">
    <source>
        <dbReference type="EMBL" id="EDM74058.1"/>
    </source>
</evidence>
<dbReference type="Gene3D" id="2.60.40.2020">
    <property type="match status" value="1"/>
</dbReference>
<dbReference type="PROSITE" id="PS51257">
    <property type="entry name" value="PROKAR_LIPOPROTEIN"/>
    <property type="match status" value="1"/>
</dbReference>
<keyword evidence="4" id="KW-0732">Signal</keyword>
<dbReference type="AlphaFoldDB" id="A6GJ82"/>
<evidence type="ECO:0000256" key="4">
    <source>
        <dbReference type="SAM" id="SignalP"/>
    </source>
</evidence>
<evidence type="ECO:0000256" key="1">
    <source>
        <dbReference type="ARBA" id="ARBA00022690"/>
    </source>
</evidence>
<evidence type="ECO:0000313" key="6">
    <source>
        <dbReference type="Proteomes" id="UP000005801"/>
    </source>
</evidence>
<name>A6GJ82_9BACT</name>
<protein>
    <recommendedName>
        <fullName evidence="7">Proteinase inhibitor I42 chagasin domain-containing protein</fullName>
    </recommendedName>
</protein>
<dbReference type="InterPro" id="IPR036331">
    <property type="entry name" value="Chagasin-like_sf"/>
</dbReference>
<dbReference type="EMBL" id="ABCS01000151">
    <property type="protein sequence ID" value="EDM74058.1"/>
    <property type="molecule type" value="Genomic_DNA"/>
</dbReference>
<dbReference type="GO" id="GO:0004869">
    <property type="term" value="F:cysteine-type endopeptidase inhibitor activity"/>
    <property type="evidence" value="ECO:0007669"/>
    <property type="project" value="UniProtKB-KW"/>
</dbReference>
<feature type="chain" id="PRO_5002697832" description="Proteinase inhibitor I42 chagasin domain-containing protein" evidence="4">
    <location>
        <begin position="22"/>
        <end position="151"/>
    </location>
</feature>
<organism evidence="5 6">
    <name type="scientific">Plesiocystis pacifica SIR-1</name>
    <dbReference type="NCBI Taxonomy" id="391625"/>
    <lineage>
        <taxon>Bacteria</taxon>
        <taxon>Pseudomonadati</taxon>
        <taxon>Myxococcota</taxon>
        <taxon>Polyangia</taxon>
        <taxon>Nannocystales</taxon>
        <taxon>Nannocystaceae</taxon>
        <taxon>Plesiocystis</taxon>
    </lineage>
</organism>
<feature type="region of interest" description="Disordered" evidence="3">
    <location>
        <begin position="122"/>
        <end position="151"/>
    </location>
</feature>
<comment type="caution">
    <text evidence="5">The sequence shown here is derived from an EMBL/GenBank/DDBJ whole genome shotgun (WGS) entry which is preliminary data.</text>
</comment>
<keyword evidence="1" id="KW-0646">Protease inhibitor</keyword>
<keyword evidence="2" id="KW-0789">Thiol protease inhibitor</keyword>
<evidence type="ECO:0000256" key="3">
    <source>
        <dbReference type="SAM" id="MobiDB-lite"/>
    </source>
</evidence>
<evidence type="ECO:0008006" key="7">
    <source>
        <dbReference type="Google" id="ProtNLM"/>
    </source>
</evidence>
<dbReference type="Proteomes" id="UP000005801">
    <property type="component" value="Unassembled WGS sequence"/>
</dbReference>
<dbReference type="STRING" id="391625.PPSIR1_17925"/>
<evidence type="ECO:0000256" key="2">
    <source>
        <dbReference type="ARBA" id="ARBA00022704"/>
    </source>
</evidence>
<accession>A6GJ82</accession>
<dbReference type="SUPFAM" id="SSF141066">
    <property type="entry name" value="ICP-like"/>
    <property type="match status" value="1"/>
</dbReference>
<sequence length="151" mass="15711">MRARGLALALTLVLPASLATAGCKGKSSSQSRLRHERATHVVSSGDGDSTLKAKVGETVEVNLGSPRGVAPEYRFQWGPEPALEGAAVKFIERRVEGPGSDIDGGSFTHRFLFEAVAAGESQITLTPSPPDQGGGESAPTEPWTITVAVEG</sequence>